<keyword evidence="3" id="KW-1185">Reference proteome</keyword>
<proteinExistence type="predicted"/>
<dbReference type="RefSeq" id="WP_250596199.1">
    <property type="nucleotide sequence ID" value="NZ_JAKRVY010000003.1"/>
</dbReference>
<dbReference type="InterPro" id="IPR055952">
    <property type="entry name" value="DUF7530"/>
</dbReference>
<name>A0AAE3FQU6_9EURY</name>
<feature type="transmembrane region" description="Helical" evidence="1">
    <location>
        <begin position="183"/>
        <end position="200"/>
    </location>
</feature>
<dbReference type="EMBL" id="JAKRVY010000003">
    <property type="protein sequence ID" value="MCL9813638.1"/>
    <property type="molecule type" value="Genomic_DNA"/>
</dbReference>
<dbReference type="Proteomes" id="UP001202674">
    <property type="component" value="Unassembled WGS sequence"/>
</dbReference>
<reference evidence="2 3" key="1">
    <citation type="journal article" date="2022" name="Syst. Appl. Microbiol.">
        <title>Natronocalculus amylovorans gen. nov., sp. nov., and Natranaeroarchaeum aerophilus sp. nov., dominant culturable amylolytic natronoarchaea from hypersaline soda lakes in southwestern Siberia.</title>
        <authorList>
            <person name="Sorokin D.Y."/>
            <person name="Elcheninov A.G."/>
            <person name="Khizhniak T.V."/>
            <person name="Koenen M."/>
            <person name="Bale N.J."/>
            <person name="Damste J.S.S."/>
            <person name="Kublanov I.V."/>
        </authorList>
    </citation>
    <scope>NUCLEOTIDE SEQUENCE [LARGE SCALE GENOMIC DNA]</scope>
    <source>
        <strain evidence="2 3">AArc-St1-1</strain>
    </source>
</reference>
<accession>A0AAE3FQU6</accession>
<dbReference type="Pfam" id="PF24374">
    <property type="entry name" value="DUF7530"/>
    <property type="match status" value="1"/>
</dbReference>
<keyword evidence="1" id="KW-1133">Transmembrane helix</keyword>
<keyword evidence="1" id="KW-0812">Transmembrane</keyword>
<feature type="transmembrane region" description="Helical" evidence="1">
    <location>
        <begin position="134"/>
        <end position="163"/>
    </location>
</feature>
<feature type="transmembrane region" description="Helical" evidence="1">
    <location>
        <begin position="206"/>
        <end position="227"/>
    </location>
</feature>
<keyword evidence="1" id="KW-0472">Membrane</keyword>
<feature type="transmembrane region" description="Helical" evidence="1">
    <location>
        <begin position="94"/>
        <end position="114"/>
    </location>
</feature>
<gene>
    <name evidence="2" type="ORF">AArcSt11_08235</name>
</gene>
<feature type="transmembrane region" description="Helical" evidence="1">
    <location>
        <begin position="53"/>
        <end position="73"/>
    </location>
</feature>
<dbReference type="AlphaFoldDB" id="A0AAE3FQU6"/>
<evidence type="ECO:0000313" key="3">
    <source>
        <dbReference type="Proteomes" id="UP001202674"/>
    </source>
</evidence>
<organism evidence="2 3">
    <name type="scientific">Natranaeroarchaeum aerophilus</name>
    <dbReference type="NCBI Taxonomy" id="2917711"/>
    <lineage>
        <taxon>Archaea</taxon>
        <taxon>Methanobacteriati</taxon>
        <taxon>Methanobacteriota</taxon>
        <taxon>Stenosarchaea group</taxon>
        <taxon>Halobacteria</taxon>
        <taxon>Halobacteriales</taxon>
        <taxon>Natronoarchaeaceae</taxon>
        <taxon>Natranaeroarchaeum</taxon>
    </lineage>
</organism>
<comment type="caution">
    <text evidence="2">The sequence shown here is derived from an EMBL/GenBank/DDBJ whole genome shotgun (WGS) entry which is preliminary data.</text>
</comment>
<evidence type="ECO:0000256" key="1">
    <source>
        <dbReference type="SAM" id="Phobius"/>
    </source>
</evidence>
<protein>
    <submittedName>
        <fullName evidence="2">Uncharacterized protein</fullName>
    </submittedName>
</protein>
<sequence>MNVEYGEAWVYESIVGAIPGLNLSDRAAVTIQLIGFEFAVLLGALYYDLWYAAAFGTVAVGVAAVGSAVMLRFSQRLRALDPPDAYRTALFGSSFEVVLGLVAFLVLVTYLFVYDPRTASLSLVERLFGPEPPLLVVFLALLIAWDVAYRIGTSWWASVVAVWRSYTFEFDDGTALAYRQLDLLNIGFAAIQLALLPFVWDRPVLAAALVGHVVATGGAVALSTALLR</sequence>
<evidence type="ECO:0000313" key="2">
    <source>
        <dbReference type="EMBL" id="MCL9813638.1"/>
    </source>
</evidence>